<dbReference type="Proteomes" id="UP001189429">
    <property type="component" value="Unassembled WGS sequence"/>
</dbReference>
<organism evidence="1 2">
    <name type="scientific">Prorocentrum cordatum</name>
    <dbReference type="NCBI Taxonomy" id="2364126"/>
    <lineage>
        <taxon>Eukaryota</taxon>
        <taxon>Sar</taxon>
        <taxon>Alveolata</taxon>
        <taxon>Dinophyceae</taxon>
        <taxon>Prorocentrales</taxon>
        <taxon>Prorocentraceae</taxon>
        <taxon>Prorocentrum</taxon>
    </lineage>
</organism>
<gene>
    <name evidence="1" type="ORF">PCOR1329_LOCUS56119</name>
</gene>
<reference evidence="1" key="1">
    <citation type="submission" date="2023-10" db="EMBL/GenBank/DDBJ databases">
        <authorList>
            <person name="Chen Y."/>
            <person name="Shah S."/>
            <person name="Dougan E. K."/>
            <person name="Thang M."/>
            <person name="Chan C."/>
        </authorList>
    </citation>
    <scope>NUCLEOTIDE SEQUENCE [LARGE SCALE GENOMIC DNA]</scope>
</reference>
<protein>
    <submittedName>
        <fullName evidence="1">Uncharacterized protein</fullName>
    </submittedName>
</protein>
<evidence type="ECO:0000313" key="2">
    <source>
        <dbReference type="Proteomes" id="UP001189429"/>
    </source>
</evidence>
<keyword evidence="2" id="KW-1185">Reference proteome</keyword>
<evidence type="ECO:0000313" key="1">
    <source>
        <dbReference type="EMBL" id="CAK0869883.1"/>
    </source>
</evidence>
<sequence length="130" mass="14079">MDGADRRRFQSLAAFSARLADPWVALADWNATPEELMRTGFPQKVQGELLLTRDPEATCFKGSGKLIDYGLLPHGASDLGELEAVLDVPWQARAGLRLRLAAHLQTDFSAMQSEADAALLAARAEIEASA</sequence>
<feature type="non-terminal residue" evidence="1">
    <location>
        <position position="130"/>
    </location>
</feature>
<accession>A0ABN9VD96</accession>
<comment type="caution">
    <text evidence="1">The sequence shown here is derived from an EMBL/GenBank/DDBJ whole genome shotgun (WGS) entry which is preliminary data.</text>
</comment>
<name>A0ABN9VD96_9DINO</name>
<proteinExistence type="predicted"/>
<dbReference type="EMBL" id="CAUYUJ010016898">
    <property type="protein sequence ID" value="CAK0869883.1"/>
    <property type="molecule type" value="Genomic_DNA"/>
</dbReference>